<feature type="non-terminal residue" evidence="1">
    <location>
        <position position="1"/>
    </location>
</feature>
<sequence length="70" mass="7883">KEMSTLMLSTFIESTIVGLQLRAVDSHVSAGVRPPANSLAEQRLTFAKRFPKNRWNEANDYFEAQTEADP</sequence>
<dbReference type="OrthoDB" id="313366at2759"/>
<reference evidence="1" key="1">
    <citation type="submission" date="2020-11" db="EMBL/GenBank/DDBJ databases">
        <authorList>
            <person name="Tran Van P."/>
        </authorList>
    </citation>
    <scope>NUCLEOTIDE SEQUENCE</scope>
</reference>
<organism evidence="1">
    <name type="scientific">Medioppia subpectinata</name>
    <dbReference type="NCBI Taxonomy" id="1979941"/>
    <lineage>
        <taxon>Eukaryota</taxon>
        <taxon>Metazoa</taxon>
        <taxon>Ecdysozoa</taxon>
        <taxon>Arthropoda</taxon>
        <taxon>Chelicerata</taxon>
        <taxon>Arachnida</taxon>
        <taxon>Acari</taxon>
        <taxon>Acariformes</taxon>
        <taxon>Sarcoptiformes</taxon>
        <taxon>Oribatida</taxon>
        <taxon>Brachypylina</taxon>
        <taxon>Oppioidea</taxon>
        <taxon>Oppiidae</taxon>
        <taxon>Medioppia</taxon>
    </lineage>
</organism>
<dbReference type="Proteomes" id="UP000759131">
    <property type="component" value="Unassembled WGS sequence"/>
</dbReference>
<evidence type="ECO:0000313" key="1">
    <source>
        <dbReference type="EMBL" id="CAD7635484.1"/>
    </source>
</evidence>
<keyword evidence="2" id="KW-1185">Reference proteome</keyword>
<dbReference type="EMBL" id="OC871550">
    <property type="protein sequence ID" value="CAD7635484.1"/>
    <property type="molecule type" value="Genomic_DNA"/>
</dbReference>
<dbReference type="EMBL" id="CAJPIZ010016975">
    <property type="protein sequence ID" value="CAG2115914.1"/>
    <property type="molecule type" value="Genomic_DNA"/>
</dbReference>
<gene>
    <name evidence="1" type="ORF">OSB1V03_LOCUS15875</name>
</gene>
<proteinExistence type="predicted"/>
<accession>A0A7R9Q8J4</accession>
<dbReference type="AlphaFoldDB" id="A0A7R9Q8J4"/>
<name>A0A7R9Q8J4_9ACAR</name>
<evidence type="ECO:0000313" key="2">
    <source>
        <dbReference type="Proteomes" id="UP000759131"/>
    </source>
</evidence>
<protein>
    <submittedName>
        <fullName evidence="1">Uncharacterized protein</fullName>
    </submittedName>
</protein>